<dbReference type="InterPro" id="IPR043746">
    <property type="entry name" value="DUF5691"/>
</dbReference>
<sequence>MPIERWSTAQVLALAPDASSSRAAQGVSAATKWEAAGRADDVLWGLCRGSGKHPYQACVDLTEPAYRCSCPSRKFPCKHALGLMLMWAAGGAPDAPAPGWVAEWRASRAARAERAQATAAAPRGSADPEAARKRAEQRADRVAAGLDELDRWLSDQVTHGLAGVERSGYGPYEAMAARLVDAQAPGAASSVRRLGRIAGVGQHWADRLLGELALLRLLVAAHARLDELPAPIAATVRSRVGIPVPTDEVLAGPRVRDRWHVLGQVDLADERLATRRSWLHGEESGRFALLLAFAPIGQAFAIDAVPGSILDADLCWYPGNLPMRALVAQRHGTLRAEGAPAGAMSVAAALAGWSAALAAEPWCENVPLLLAGVTLTDDRHVVDTAGDALPLSAGHDEPWWLLAASGGRPVTIAGEYGPGGFRPLAAWPDGRFVPAPIGPTGDRRGPQLPPDLLSAALVGTERRPYSGGAIGEVVLDGKGPAGLLEGAAVALAYARAGVTPVPGRQPIEPAPEETSPQVPAAAARRLALLLSDSGVPGGTEVALGLLGDWLTHAADLGYRVPPELLPALLDAGRRRTALRPALATVAGRRASWLATRRADWRYLLTEVAADPDPQDWATGTPGQRLAYLTALRATDPAAGLALLGETFDAEDPDDRARLLGALATGLSLADEPLLEHALDDRRKEVRATAADLLTALPGAALRERMAQRALACVRIERSGIQGAARAQRAPTSSALGRDRLVVTPPVECDASMRRDGVQPKPARGIGPQAWLLEEILARTPLDTWTTAFERTAERVLALPATDDWAPTLHKGFARAAVVQRDPAWVTGLADEMSRPVNKDLDPYDEALTAQLYEALPPDALARYAAHALGRDPIRAHRLLAMQTGPWPDDLAVAVLDAIKVLAAGERHAWHIGELCRTAAPSMPVSFAGRAAALAEALQATDPPTRQAIAVAQLASALTFRREMYEELR</sequence>
<keyword evidence="1" id="KW-0862">Zinc</keyword>
<dbReference type="InterPro" id="IPR007527">
    <property type="entry name" value="Znf_SWIM"/>
</dbReference>
<accession>A0A6F8YI41</accession>
<dbReference type="PROSITE" id="PS50966">
    <property type="entry name" value="ZF_SWIM"/>
    <property type="match status" value="1"/>
</dbReference>
<protein>
    <recommendedName>
        <fullName evidence="3">SWIM-type domain-containing protein</fullName>
    </recommendedName>
</protein>
<dbReference type="EMBL" id="AP022871">
    <property type="protein sequence ID" value="BCB85772.1"/>
    <property type="molecule type" value="Genomic_DNA"/>
</dbReference>
<gene>
    <name evidence="4" type="ORF">Psuf_030850</name>
</gene>
<feature type="domain" description="SWIM-type" evidence="3">
    <location>
        <begin position="55"/>
        <end position="88"/>
    </location>
</feature>
<keyword evidence="1" id="KW-0479">Metal-binding</keyword>
<feature type="region of interest" description="Disordered" evidence="2">
    <location>
        <begin position="112"/>
        <end position="137"/>
    </location>
</feature>
<dbReference type="Pfam" id="PF18944">
    <property type="entry name" value="DUF5691"/>
    <property type="match status" value="1"/>
</dbReference>
<dbReference type="GO" id="GO:0008270">
    <property type="term" value="F:zinc ion binding"/>
    <property type="evidence" value="ECO:0007669"/>
    <property type="project" value="UniProtKB-KW"/>
</dbReference>
<reference evidence="4 5" key="1">
    <citation type="submission" date="2020-03" db="EMBL/GenBank/DDBJ databases">
        <title>Whole genome shotgun sequence of Phytohabitans suffuscus NBRC 105367.</title>
        <authorList>
            <person name="Komaki H."/>
            <person name="Tamura T."/>
        </authorList>
    </citation>
    <scope>NUCLEOTIDE SEQUENCE [LARGE SCALE GENOMIC DNA]</scope>
    <source>
        <strain evidence="4 5">NBRC 105367</strain>
    </source>
</reference>
<keyword evidence="1" id="KW-0863">Zinc-finger</keyword>
<evidence type="ECO:0000256" key="1">
    <source>
        <dbReference type="PROSITE-ProRule" id="PRU00325"/>
    </source>
</evidence>
<evidence type="ECO:0000313" key="4">
    <source>
        <dbReference type="EMBL" id="BCB85772.1"/>
    </source>
</evidence>
<keyword evidence="5" id="KW-1185">Reference proteome</keyword>
<dbReference type="AlphaFoldDB" id="A0A6F8YI41"/>
<evidence type="ECO:0000256" key="2">
    <source>
        <dbReference type="SAM" id="MobiDB-lite"/>
    </source>
</evidence>
<dbReference type="Pfam" id="PF04434">
    <property type="entry name" value="SWIM"/>
    <property type="match status" value="1"/>
</dbReference>
<organism evidence="4 5">
    <name type="scientific">Phytohabitans suffuscus</name>
    <dbReference type="NCBI Taxonomy" id="624315"/>
    <lineage>
        <taxon>Bacteria</taxon>
        <taxon>Bacillati</taxon>
        <taxon>Actinomycetota</taxon>
        <taxon>Actinomycetes</taxon>
        <taxon>Micromonosporales</taxon>
        <taxon>Micromonosporaceae</taxon>
    </lineage>
</organism>
<dbReference type="KEGG" id="psuu:Psuf_030850"/>
<proteinExistence type="predicted"/>
<feature type="compositionally biased region" description="Low complexity" evidence="2">
    <location>
        <begin position="112"/>
        <end position="125"/>
    </location>
</feature>
<evidence type="ECO:0000313" key="5">
    <source>
        <dbReference type="Proteomes" id="UP000503011"/>
    </source>
</evidence>
<dbReference type="Proteomes" id="UP000503011">
    <property type="component" value="Chromosome"/>
</dbReference>
<dbReference type="RefSeq" id="WP_173157540.1">
    <property type="nucleotide sequence ID" value="NZ_AP022871.1"/>
</dbReference>
<name>A0A6F8YI41_9ACTN</name>
<evidence type="ECO:0000259" key="3">
    <source>
        <dbReference type="PROSITE" id="PS50966"/>
    </source>
</evidence>
<reference evidence="4 5" key="2">
    <citation type="submission" date="2020-03" db="EMBL/GenBank/DDBJ databases">
        <authorList>
            <person name="Ichikawa N."/>
            <person name="Kimura A."/>
            <person name="Kitahashi Y."/>
            <person name="Uohara A."/>
        </authorList>
    </citation>
    <scope>NUCLEOTIDE SEQUENCE [LARGE SCALE GENOMIC DNA]</scope>
    <source>
        <strain evidence="4 5">NBRC 105367</strain>
    </source>
</reference>